<feature type="region of interest" description="Disordered" evidence="1">
    <location>
        <begin position="1"/>
        <end position="34"/>
    </location>
</feature>
<evidence type="ECO:0000313" key="2">
    <source>
        <dbReference type="EMBL" id="MCT7965179.1"/>
    </source>
</evidence>
<sequence>MAHAKDKEKIEELQGESKQSADSPIHQAADQASEQMLEQVEGLTLKLFHEKLQNRAFGDSFRRQLQEILQTTPQTFEARIIEQRMPAKLLTPNQSNA</sequence>
<name>A0ABT2MKA8_9CYAN</name>
<dbReference type="EMBL" id="JAMXFF010000002">
    <property type="protein sequence ID" value="MCT7965179.1"/>
    <property type="molecule type" value="Genomic_DNA"/>
</dbReference>
<dbReference type="RefSeq" id="WP_368004888.1">
    <property type="nucleotide sequence ID" value="NZ_JAMXFF010000002.1"/>
</dbReference>
<feature type="compositionally biased region" description="Basic and acidic residues" evidence="1">
    <location>
        <begin position="1"/>
        <end position="12"/>
    </location>
</feature>
<reference evidence="2 3" key="1">
    <citation type="journal article" date="2022" name="Front. Microbiol.">
        <title>High genomic differentiation and limited gene flow indicate recent cryptic speciation within the genus Laspinema (cyanobacteria).</title>
        <authorList>
            <person name="Stanojkovic A."/>
            <person name="Skoupy S."/>
            <person name="Skaloud P."/>
            <person name="Dvorak P."/>
        </authorList>
    </citation>
    <scope>NUCLEOTIDE SEQUENCE [LARGE SCALE GENOMIC DNA]</scope>
    <source>
        <strain evidence="2 3">D2a</strain>
    </source>
</reference>
<comment type="caution">
    <text evidence="2">The sequence shown here is derived from an EMBL/GenBank/DDBJ whole genome shotgun (WGS) entry which is preliminary data.</text>
</comment>
<organism evidence="2 3">
    <name type="scientific">Laspinema palackyanum D2a</name>
    <dbReference type="NCBI Taxonomy" id="2953684"/>
    <lineage>
        <taxon>Bacteria</taxon>
        <taxon>Bacillati</taxon>
        <taxon>Cyanobacteriota</taxon>
        <taxon>Cyanophyceae</taxon>
        <taxon>Oscillatoriophycideae</taxon>
        <taxon>Oscillatoriales</taxon>
        <taxon>Laspinemataceae</taxon>
        <taxon>Laspinema</taxon>
        <taxon>Laspinema palackyanum</taxon>
    </lineage>
</organism>
<proteinExistence type="predicted"/>
<protein>
    <submittedName>
        <fullName evidence="2">Uncharacterized protein</fullName>
    </submittedName>
</protein>
<gene>
    <name evidence="2" type="ORF">NG799_02375</name>
</gene>
<keyword evidence="3" id="KW-1185">Reference proteome</keyword>
<evidence type="ECO:0000256" key="1">
    <source>
        <dbReference type="SAM" id="MobiDB-lite"/>
    </source>
</evidence>
<evidence type="ECO:0000313" key="3">
    <source>
        <dbReference type="Proteomes" id="UP001525890"/>
    </source>
</evidence>
<dbReference type="Proteomes" id="UP001525890">
    <property type="component" value="Unassembled WGS sequence"/>
</dbReference>
<accession>A0ABT2MKA8</accession>